<evidence type="ECO:0000313" key="3">
    <source>
        <dbReference type="EMBL" id="CAL4776837.1"/>
    </source>
</evidence>
<dbReference type="Gene3D" id="3.40.525.10">
    <property type="entry name" value="CRAL-TRIO lipid binding domain"/>
    <property type="match status" value="1"/>
</dbReference>
<feature type="domain" description="CRAL-TRIO" evidence="1">
    <location>
        <begin position="89"/>
        <end position="245"/>
    </location>
</feature>
<comment type="caution">
    <text evidence="2">The sequence shown here is derived from an EMBL/GenBank/DDBJ whole genome shotgun (WGS) entry which is preliminary data.</text>
</comment>
<dbReference type="SUPFAM" id="SSF46938">
    <property type="entry name" value="CRAL/TRIO N-terminal domain"/>
    <property type="match status" value="1"/>
</dbReference>
<dbReference type="Proteomes" id="UP001152797">
    <property type="component" value="Unassembled WGS sequence"/>
</dbReference>
<dbReference type="EMBL" id="CAMXCT010001380">
    <property type="protein sequence ID" value="CAI3989525.1"/>
    <property type="molecule type" value="Genomic_DNA"/>
</dbReference>
<proteinExistence type="predicted"/>
<evidence type="ECO:0000259" key="1">
    <source>
        <dbReference type="PROSITE" id="PS50191"/>
    </source>
</evidence>
<name>A0A9P1FWQ5_9DINO</name>
<dbReference type="InterPro" id="IPR052578">
    <property type="entry name" value="PI_Transfer_CRAL-TRIO"/>
</dbReference>
<dbReference type="AlphaFoldDB" id="A0A9P1FWQ5"/>
<evidence type="ECO:0000313" key="2">
    <source>
        <dbReference type="EMBL" id="CAI3989525.1"/>
    </source>
</evidence>
<evidence type="ECO:0000313" key="4">
    <source>
        <dbReference type="Proteomes" id="UP001152797"/>
    </source>
</evidence>
<dbReference type="CDD" id="cd00170">
    <property type="entry name" value="SEC14"/>
    <property type="match status" value="1"/>
</dbReference>
<reference evidence="2" key="1">
    <citation type="submission" date="2022-10" db="EMBL/GenBank/DDBJ databases">
        <authorList>
            <person name="Chen Y."/>
            <person name="Dougan E. K."/>
            <person name="Chan C."/>
            <person name="Rhodes N."/>
            <person name="Thang M."/>
        </authorList>
    </citation>
    <scope>NUCLEOTIDE SEQUENCE</scope>
</reference>
<dbReference type="SMART" id="SM00516">
    <property type="entry name" value="SEC14"/>
    <property type="match status" value="1"/>
</dbReference>
<protein>
    <submittedName>
        <fullName evidence="3">Phosphatidylinositol transfer protein PDR17 (PITP) (Phosphatidylserine transport B pathway protein 2) (Pleiotropic drug resistance protein 17) (SEC14 homolog 3)</fullName>
    </submittedName>
</protein>
<dbReference type="SUPFAM" id="SSF52087">
    <property type="entry name" value="CRAL/TRIO domain"/>
    <property type="match status" value="1"/>
</dbReference>
<organism evidence="2">
    <name type="scientific">Cladocopium goreaui</name>
    <dbReference type="NCBI Taxonomy" id="2562237"/>
    <lineage>
        <taxon>Eukaryota</taxon>
        <taxon>Sar</taxon>
        <taxon>Alveolata</taxon>
        <taxon>Dinophyceae</taxon>
        <taxon>Suessiales</taxon>
        <taxon>Symbiodiniaceae</taxon>
        <taxon>Cladocopium</taxon>
    </lineage>
</organism>
<gene>
    <name evidence="2" type="ORF">C1SCF055_LOCUS16594</name>
</gene>
<dbReference type="InterPro" id="IPR036865">
    <property type="entry name" value="CRAL-TRIO_dom_sf"/>
</dbReference>
<dbReference type="EMBL" id="CAMXCT020001380">
    <property type="protein sequence ID" value="CAL1142900.1"/>
    <property type="molecule type" value="Genomic_DNA"/>
</dbReference>
<dbReference type="InterPro" id="IPR036273">
    <property type="entry name" value="CRAL/TRIO_N_dom_sf"/>
</dbReference>
<reference evidence="3 4" key="2">
    <citation type="submission" date="2024-05" db="EMBL/GenBank/DDBJ databases">
        <authorList>
            <person name="Chen Y."/>
            <person name="Shah S."/>
            <person name="Dougan E. K."/>
            <person name="Thang M."/>
            <person name="Chan C."/>
        </authorList>
    </citation>
    <scope>NUCLEOTIDE SEQUENCE [LARGE SCALE GENOMIC DNA]</scope>
</reference>
<accession>A0A9P1FWQ5</accession>
<dbReference type="Pfam" id="PF00650">
    <property type="entry name" value="CRAL_TRIO"/>
    <property type="match status" value="1"/>
</dbReference>
<dbReference type="InterPro" id="IPR001251">
    <property type="entry name" value="CRAL-TRIO_dom"/>
</dbReference>
<sequence length="307" mass="34721">MAKPQEAGCLRDDAQIAEVLRMAEETVGGLSDWQRSFCTPEVLRRYLNGRKGDPCAAAEILAKSLIWREQYKDVLTGSRLPKWQGDFRLLSQSEDGHPLLYLCCQHQTRAFNVSDTLEHVAAVLETAVKTMPKSVQQMDVVVDCHGFCLRYNMDPRVVIGIAELLRQPYRDRLRVVMMVDAPMMIQPVWSIVYPLLPPATQKKFRFLNADEAGLALKELGKDCASTVWQVMQSNRGLRGLKPSKPRMPSELCQSGQISKCQELDDIDAGIQNSAEKCGIAQNSCRPEPGALRSWSFCRRRMRPRRPD</sequence>
<dbReference type="PANTHER" id="PTHR45824:SF29">
    <property type="entry name" value="GH16843P"/>
    <property type="match status" value="1"/>
</dbReference>
<dbReference type="PROSITE" id="PS50191">
    <property type="entry name" value="CRAL_TRIO"/>
    <property type="match status" value="1"/>
</dbReference>
<dbReference type="PANTHER" id="PTHR45824">
    <property type="entry name" value="GH16843P"/>
    <property type="match status" value="1"/>
</dbReference>
<keyword evidence="4" id="KW-1185">Reference proteome</keyword>
<dbReference type="EMBL" id="CAMXCT030001380">
    <property type="protein sequence ID" value="CAL4776837.1"/>
    <property type="molecule type" value="Genomic_DNA"/>
</dbReference>
<dbReference type="OrthoDB" id="75724at2759"/>
<dbReference type="GO" id="GO:0008526">
    <property type="term" value="F:phosphatidylinositol transfer activity"/>
    <property type="evidence" value="ECO:0007669"/>
    <property type="project" value="TreeGrafter"/>
</dbReference>